<sequence>MHLAPRSRKVMPEHRIPAQIGDTDQQRHELGSLAAIEHVAADLDRPAYAARVRG</sequence>
<evidence type="ECO:0000313" key="1">
    <source>
        <dbReference type="EMBL" id="GBG08290.1"/>
    </source>
</evidence>
<comment type="caution">
    <text evidence="1">The sequence shown here is derived from an EMBL/GenBank/DDBJ whole genome shotgun (WGS) entry which is preliminary data.</text>
</comment>
<gene>
    <name evidence="1" type="ORF">PAT3040_02868</name>
</gene>
<organism evidence="1 2">
    <name type="scientific">Paenibacillus agaridevorans</name>
    <dbReference type="NCBI Taxonomy" id="171404"/>
    <lineage>
        <taxon>Bacteria</taxon>
        <taxon>Bacillati</taxon>
        <taxon>Bacillota</taxon>
        <taxon>Bacilli</taxon>
        <taxon>Bacillales</taxon>
        <taxon>Paenibacillaceae</taxon>
        <taxon>Paenibacillus</taxon>
    </lineage>
</organism>
<protein>
    <submittedName>
        <fullName evidence="1">Uncharacterized protein</fullName>
    </submittedName>
</protein>
<name>A0A2R5ENN6_9BACL</name>
<dbReference type="Proteomes" id="UP000245202">
    <property type="component" value="Unassembled WGS sequence"/>
</dbReference>
<reference evidence="1 2" key="1">
    <citation type="submission" date="2017-08" db="EMBL/GenBank/DDBJ databases">
        <title>Substantial Increase in Enzyme Production by Combined Drug-Resistance Mutations in Paenibacillus agaridevorans.</title>
        <authorList>
            <person name="Tanaka Y."/>
            <person name="Funane K."/>
            <person name="Hosaka T."/>
            <person name="Shiwa Y."/>
            <person name="Fujita N."/>
            <person name="Miyazaki T."/>
            <person name="Yoshikawa H."/>
            <person name="Murakami K."/>
            <person name="Kasahara K."/>
            <person name="Inaoka T."/>
            <person name="Hiraga Y."/>
            <person name="Ochi K."/>
        </authorList>
    </citation>
    <scope>NUCLEOTIDE SEQUENCE [LARGE SCALE GENOMIC DNA]</scope>
    <source>
        <strain evidence="1 2">T-3040</strain>
    </source>
</reference>
<proteinExistence type="predicted"/>
<keyword evidence="2" id="KW-1185">Reference proteome</keyword>
<evidence type="ECO:0000313" key="2">
    <source>
        <dbReference type="Proteomes" id="UP000245202"/>
    </source>
</evidence>
<dbReference type="AlphaFoldDB" id="A0A2R5ENN6"/>
<accession>A0A2R5ENN6</accession>
<dbReference type="EMBL" id="BDQX01000163">
    <property type="protein sequence ID" value="GBG08290.1"/>
    <property type="molecule type" value="Genomic_DNA"/>
</dbReference>